<keyword evidence="1" id="KW-1133">Transmembrane helix</keyword>
<evidence type="ECO:0000313" key="3">
    <source>
        <dbReference type="Proteomes" id="UP000243579"/>
    </source>
</evidence>
<sequence length="92" mass="10463">MAHRTKATTFAQAWLKDTAAWPVIGVIVGACALSAGASVRYLTKCPHVHWNKENRSSPIRDDVNETKWNSHRDAIRLMSDNRINTFQEKSRQ</sequence>
<protein>
    <submittedName>
        <fullName evidence="2">Uncharacterized protein</fullName>
    </submittedName>
</protein>
<evidence type="ECO:0000256" key="1">
    <source>
        <dbReference type="SAM" id="Phobius"/>
    </source>
</evidence>
<dbReference type="InterPro" id="IPR010530">
    <property type="entry name" value="B12D"/>
</dbReference>
<feature type="transmembrane region" description="Helical" evidence="1">
    <location>
        <begin position="20"/>
        <end position="42"/>
    </location>
</feature>
<gene>
    <name evidence="2" type="ORF">ACHHYP_01032</name>
</gene>
<keyword evidence="1" id="KW-0472">Membrane</keyword>
<comment type="caution">
    <text evidence="2">The sequence shown here is derived from an EMBL/GenBank/DDBJ whole genome shotgun (WGS) entry which is preliminary data.</text>
</comment>
<dbReference type="OrthoDB" id="57998at2759"/>
<evidence type="ECO:0000313" key="2">
    <source>
        <dbReference type="EMBL" id="OQR94635.1"/>
    </source>
</evidence>
<name>A0A1V9Z9E9_ACHHY</name>
<dbReference type="Proteomes" id="UP000243579">
    <property type="component" value="Unassembled WGS sequence"/>
</dbReference>
<accession>A0A1V9Z9E9</accession>
<proteinExistence type="predicted"/>
<dbReference type="Pfam" id="PF06522">
    <property type="entry name" value="B12D"/>
    <property type="match status" value="1"/>
</dbReference>
<keyword evidence="1" id="KW-0812">Transmembrane</keyword>
<reference evidence="2 3" key="1">
    <citation type="journal article" date="2014" name="Genome Biol. Evol.">
        <title>The secreted proteins of Achlya hypogyna and Thraustotheca clavata identify the ancestral oomycete secretome and reveal gene acquisitions by horizontal gene transfer.</title>
        <authorList>
            <person name="Misner I."/>
            <person name="Blouin N."/>
            <person name="Leonard G."/>
            <person name="Richards T.A."/>
            <person name="Lane C.E."/>
        </authorList>
    </citation>
    <scope>NUCLEOTIDE SEQUENCE [LARGE SCALE GENOMIC DNA]</scope>
    <source>
        <strain evidence="2 3">ATCC 48635</strain>
    </source>
</reference>
<dbReference type="PROSITE" id="PS51257">
    <property type="entry name" value="PROKAR_LIPOPROTEIN"/>
    <property type="match status" value="1"/>
</dbReference>
<dbReference type="AlphaFoldDB" id="A0A1V9Z9E9"/>
<dbReference type="EMBL" id="JNBR01000356">
    <property type="protein sequence ID" value="OQR94635.1"/>
    <property type="molecule type" value="Genomic_DNA"/>
</dbReference>
<keyword evidence="3" id="KW-1185">Reference proteome</keyword>
<organism evidence="2 3">
    <name type="scientific">Achlya hypogyna</name>
    <name type="common">Oomycete</name>
    <name type="synonym">Protoachlya hypogyna</name>
    <dbReference type="NCBI Taxonomy" id="1202772"/>
    <lineage>
        <taxon>Eukaryota</taxon>
        <taxon>Sar</taxon>
        <taxon>Stramenopiles</taxon>
        <taxon>Oomycota</taxon>
        <taxon>Saprolegniomycetes</taxon>
        <taxon>Saprolegniales</taxon>
        <taxon>Achlyaceae</taxon>
        <taxon>Achlya</taxon>
    </lineage>
</organism>